<proteinExistence type="predicted"/>
<comment type="caution">
    <text evidence="2">The sequence shown here is derived from an EMBL/GenBank/DDBJ whole genome shotgun (WGS) entry which is preliminary data.</text>
</comment>
<sequence length="192" mass="20302">MSVSARQQYAIGGMLALLLVATRGHHFPTLHNMLPSASGAVFFLAGMYLRPLAGFALLFALAACVDYAAIVWGGVSSFCVSSAYAALLPAYGSLWLAGRMYANRCGLNSIALLPLAASVFIGAVSCELISSGSFYAFSGRFAEPTWIGFSMRLAQYFPASLTSLAFWVSAVAAIQTLSVFVRGGNGLSLFKR</sequence>
<keyword evidence="1" id="KW-0812">Transmembrane</keyword>
<evidence type="ECO:0000313" key="2">
    <source>
        <dbReference type="EMBL" id="CAG4884073.1"/>
    </source>
</evidence>
<evidence type="ECO:0000313" key="3">
    <source>
        <dbReference type="Proteomes" id="UP000742786"/>
    </source>
</evidence>
<protein>
    <submittedName>
        <fullName evidence="2">Uncharacterized protein</fullName>
    </submittedName>
</protein>
<evidence type="ECO:0000256" key="1">
    <source>
        <dbReference type="SAM" id="Phobius"/>
    </source>
</evidence>
<gene>
    <name evidence="2" type="ORF">GTOL_11956</name>
</gene>
<dbReference type="Proteomes" id="UP000742786">
    <property type="component" value="Unassembled WGS sequence"/>
</dbReference>
<keyword evidence="3" id="KW-1185">Reference proteome</keyword>
<feature type="transmembrane region" description="Helical" evidence="1">
    <location>
        <begin position="156"/>
        <end position="181"/>
    </location>
</feature>
<accession>A0A916J4Y1</accession>
<organism evidence="2 3">
    <name type="scientific">Georgfuchsia toluolica</name>
    <dbReference type="NCBI Taxonomy" id="424218"/>
    <lineage>
        <taxon>Bacteria</taxon>
        <taxon>Pseudomonadati</taxon>
        <taxon>Pseudomonadota</taxon>
        <taxon>Betaproteobacteria</taxon>
        <taxon>Nitrosomonadales</taxon>
        <taxon>Sterolibacteriaceae</taxon>
        <taxon>Georgfuchsia</taxon>
    </lineage>
</organism>
<dbReference type="AlphaFoldDB" id="A0A916J4Y1"/>
<keyword evidence="1" id="KW-1133">Transmembrane helix</keyword>
<dbReference type="RefSeq" id="WP_220635958.1">
    <property type="nucleotide sequence ID" value="NZ_CAJQUM010000001.1"/>
</dbReference>
<feature type="transmembrane region" description="Helical" evidence="1">
    <location>
        <begin position="81"/>
        <end position="98"/>
    </location>
</feature>
<dbReference type="EMBL" id="CAJQUM010000001">
    <property type="protein sequence ID" value="CAG4884073.1"/>
    <property type="molecule type" value="Genomic_DNA"/>
</dbReference>
<reference evidence="2" key="1">
    <citation type="submission" date="2021-04" db="EMBL/GenBank/DDBJ databases">
        <authorList>
            <person name="Hornung B."/>
        </authorList>
    </citation>
    <scope>NUCLEOTIDE SEQUENCE</scope>
    <source>
        <strain evidence="2">G5G6</strain>
    </source>
</reference>
<name>A0A916J4Y1_9PROT</name>
<keyword evidence="1" id="KW-0472">Membrane</keyword>
<feature type="transmembrane region" description="Helical" evidence="1">
    <location>
        <begin position="110"/>
        <end position="136"/>
    </location>
</feature>